<reference evidence="8" key="1">
    <citation type="submission" date="2018-11" db="EMBL/GenBank/DDBJ databases">
        <authorList>
            <person name="Xia H."/>
        </authorList>
    </citation>
    <scope>NUCLEOTIDE SEQUENCE</scope>
    <source>
        <strain evidence="8">FtPinG0006884300.01</strain>
    </source>
</reference>
<dbReference type="SUPFAM" id="SSF118290">
    <property type="entry name" value="WRKY DNA-binding domain"/>
    <property type="match status" value="2"/>
</dbReference>
<dbReference type="Pfam" id="PF03106">
    <property type="entry name" value="WRKY"/>
    <property type="match status" value="2"/>
</dbReference>
<name>A0A4P9Q334_FAGTA</name>
<protein>
    <submittedName>
        <fullName evidence="8">WRKY transcription factor</fullName>
    </submittedName>
</protein>
<dbReference type="GO" id="GO:0043565">
    <property type="term" value="F:sequence-specific DNA binding"/>
    <property type="evidence" value="ECO:0007669"/>
    <property type="project" value="InterPro"/>
</dbReference>
<dbReference type="InterPro" id="IPR036576">
    <property type="entry name" value="WRKY_dom_sf"/>
</dbReference>
<evidence type="ECO:0000256" key="1">
    <source>
        <dbReference type="ARBA" id="ARBA00004123"/>
    </source>
</evidence>
<evidence type="ECO:0000256" key="4">
    <source>
        <dbReference type="ARBA" id="ARBA00023125"/>
    </source>
</evidence>
<sequence length="480" mass="52906">MFVEFVPIHAEPSPTTGSFFKPQMAHTYGGSTMFSSIIDVSSGMNENKSSCFEFQPISTLGSNFVAGLSVEGAMTSADMSNKKSEQGMQVQAQCSSIVQESSPVTTLAMENDFDKTNQNSQPQHNRAGIAPVNNERVSEDGYIWRKYGQKLVKGSEYPRSYYKCTHPTCEVKKLFECAPDGQITDIIYKGTHDHPMPQPTNRTSASSISIQEEQSEKFSSAAGQADCCGAPELLPCAANEMTVEDGVSQLNRVPDDIDVDDDPFAKRRKMENDGVDINNLIRPIREPRVVVQTLSEVDILDDGYRWRKYGQKVVRGNPNPRSYYKCTSVGCPVRKHVERAPHDPKAVITTYEGKHNHDVPIAKTSIHDTIANPTSRVRQHDGETVSLDLGVGMSSNGENAPNQPQLLGTEPMLGQDQIRPSNLLFLQAAPNSTYPGYIHGAMMMYGSSESRREGFDVRNLPLNHPANAYPPSIARLLMGP</sequence>
<feature type="domain" description="WRKY" evidence="7">
    <location>
        <begin position="295"/>
        <end position="360"/>
    </location>
</feature>
<dbReference type="PROSITE" id="PS50811">
    <property type="entry name" value="WRKY"/>
    <property type="match status" value="2"/>
</dbReference>
<evidence type="ECO:0000256" key="3">
    <source>
        <dbReference type="ARBA" id="ARBA00023015"/>
    </source>
</evidence>
<dbReference type="GO" id="GO:0005634">
    <property type="term" value="C:nucleus"/>
    <property type="evidence" value="ECO:0007669"/>
    <property type="project" value="UniProtKB-SubCell"/>
</dbReference>
<dbReference type="EMBL" id="MK161274">
    <property type="protein sequence ID" value="QCV57281.1"/>
    <property type="molecule type" value="mRNA"/>
</dbReference>
<dbReference type="PANTHER" id="PTHR31221:SF193">
    <property type="entry name" value="WRKY TRANSCRIPTION FACTOR PROTEIN 1-RELATED"/>
    <property type="match status" value="1"/>
</dbReference>
<evidence type="ECO:0000313" key="8">
    <source>
        <dbReference type="EMBL" id="QCV57281.1"/>
    </source>
</evidence>
<comment type="subcellular location">
    <subcellularLocation>
        <location evidence="1">Nucleus</location>
    </subcellularLocation>
</comment>
<dbReference type="Gene3D" id="2.20.25.80">
    <property type="entry name" value="WRKY domain"/>
    <property type="match status" value="2"/>
</dbReference>
<dbReference type="FunFam" id="2.20.25.80:FF:000001">
    <property type="entry name" value="WRKY transcription factor 33"/>
    <property type="match status" value="1"/>
</dbReference>
<dbReference type="AlphaFoldDB" id="A0A4P9Q334"/>
<keyword evidence="6" id="KW-0539">Nucleus</keyword>
<evidence type="ECO:0000256" key="2">
    <source>
        <dbReference type="ARBA" id="ARBA00022737"/>
    </source>
</evidence>
<keyword evidence="5" id="KW-0804">Transcription</keyword>
<organism evidence="8">
    <name type="scientific">Fagopyrum tataricum</name>
    <name type="common">Tartarian buckwheat</name>
    <name type="synonym">Polygonum tataricum</name>
    <dbReference type="NCBI Taxonomy" id="62330"/>
    <lineage>
        <taxon>Eukaryota</taxon>
        <taxon>Viridiplantae</taxon>
        <taxon>Streptophyta</taxon>
        <taxon>Embryophyta</taxon>
        <taxon>Tracheophyta</taxon>
        <taxon>Spermatophyta</taxon>
        <taxon>Magnoliopsida</taxon>
        <taxon>eudicotyledons</taxon>
        <taxon>Gunneridae</taxon>
        <taxon>Pentapetalae</taxon>
        <taxon>Caryophyllales</taxon>
        <taxon>Polygonaceae</taxon>
        <taxon>Polygonoideae</taxon>
        <taxon>Fagopyreae</taxon>
        <taxon>Fagopyrum</taxon>
    </lineage>
</organism>
<evidence type="ECO:0000259" key="7">
    <source>
        <dbReference type="PROSITE" id="PS50811"/>
    </source>
</evidence>
<keyword evidence="4" id="KW-0238">DNA-binding</keyword>
<feature type="domain" description="WRKY" evidence="7">
    <location>
        <begin position="133"/>
        <end position="197"/>
    </location>
</feature>
<dbReference type="SMART" id="SM00774">
    <property type="entry name" value="WRKY"/>
    <property type="match status" value="2"/>
</dbReference>
<dbReference type="FunFam" id="2.20.25.80:FF:000006">
    <property type="entry name" value="WRKY transcription factor"/>
    <property type="match status" value="1"/>
</dbReference>
<evidence type="ECO:0000256" key="5">
    <source>
        <dbReference type="ARBA" id="ARBA00023163"/>
    </source>
</evidence>
<proteinExistence type="evidence at transcript level"/>
<accession>A0A4P9Q334</accession>
<keyword evidence="2" id="KW-0677">Repeat</keyword>
<evidence type="ECO:0000256" key="6">
    <source>
        <dbReference type="ARBA" id="ARBA00023242"/>
    </source>
</evidence>
<keyword evidence="3" id="KW-0805">Transcription regulation</keyword>
<dbReference type="GO" id="GO:0003700">
    <property type="term" value="F:DNA-binding transcription factor activity"/>
    <property type="evidence" value="ECO:0007669"/>
    <property type="project" value="InterPro"/>
</dbReference>
<dbReference type="InterPro" id="IPR044810">
    <property type="entry name" value="WRKY_plant"/>
</dbReference>
<dbReference type="PANTHER" id="PTHR31221">
    <property type="entry name" value="WRKY TRANSCRIPTION FACTOR PROTEIN 1-RELATED"/>
    <property type="match status" value="1"/>
</dbReference>
<dbReference type="InterPro" id="IPR003657">
    <property type="entry name" value="WRKY_dom"/>
</dbReference>